<dbReference type="InParanoid" id="A0A1Y2EET5"/>
<keyword evidence="2" id="KW-1185">Reference proteome</keyword>
<proteinExistence type="predicted"/>
<reference evidence="1 2" key="1">
    <citation type="submission" date="2016-07" db="EMBL/GenBank/DDBJ databases">
        <title>Pervasive Adenine N6-methylation of Active Genes in Fungi.</title>
        <authorList>
            <consortium name="DOE Joint Genome Institute"/>
            <person name="Mondo S.J."/>
            <person name="Dannebaum R.O."/>
            <person name="Kuo R.C."/>
            <person name="Labutti K."/>
            <person name="Haridas S."/>
            <person name="Kuo A."/>
            <person name="Salamov A."/>
            <person name="Ahrendt S.R."/>
            <person name="Lipzen A."/>
            <person name="Sullivan W."/>
            <person name="Andreopoulos W.B."/>
            <person name="Clum A."/>
            <person name="Lindquist E."/>
            <person name="Daum C."/>
            <person name="Ramamoorthy G.K."/>
            <person name="Gryganskyi A."/>
            <person name="Culley D."/>
            <person name="Magnuson J.K."/>
            <person name="James T.Y."/>
            <person name="O'Malley M.A."/>
            <person name="Stajich J.E."/>
            <person name="Spatafora J.W."/>
            <person name="Visel A."/>
            <person name="Grigoriev I.V."/>
        </authorList>
    </citation>
    <scope>NUCLEOTIDE SEQUENCE [LARGE SCALE GENOMIC DNA]</scope>
    <source>
        <strain evidence="1 2">CBS 129021</strain>
    </source>
</reference>
<dbReference type="EMBL" id="MCFJ01000002">
    <property type="protein sequence ID" value="ORY69917.1"/>
    <property type="molecule type" value="Genomic_DNA"/>
</dbReference>
<evidence type="ECO:0000313" key="2">
    <source>
        <dbReference type="Proteomes" id="UP000193689"/>
    </source>
</evidence>
<dbReference type="GeneID" id="63775594"/>
<organism evidence="1 2">
    <name type="scientific">Pseudomassariella vexata</name>
    <dbReference type="NCBI Taxonomy" id="1141098"/>
    <lineage>
        <taxon>Eukaryota</taxon>
        <taxon>Fungi</taxon>
        <taxon>Dikarya</taxon>
        <taxon>Ascomycota</taxon>
        <taxon>Pezizomycotina</taxon>
        <taxon>Sordariomycetes</taxon>
        <taxon>Xylariomycetidae</taxon>
        <taxon>Amphisphaeriales</taxon>
        <taxon>Pseudomassariaceae</taxon>
        <taxon>Pseudomassariella</taxon>
    </lineage>
</organism>
<dbReference type="Proteomes" id="UP000193689">
    <property type="component" value="Unassembled WGS sequence"/>
</dbReference>
<name>A0A1Y2EET5_9PEZI</name>
<comment type="caution">
    <text evidence="1">The sequence shown here is derived from an EMBL/GenBank/DDBJ whole genome shotgun (WGS) entry which is preliminary data.</text>
</comment>
<evidence type="ECO:0000313" key="1">
    <source>
        <dbReference type="EMBL" id="ORY69917.1"/>
    </source>
</evidence>
<dbReference type="RefSeq" id="XP_040719867.1">
    <property type="nucleotide sequence ID" value="XM_040859382.1"/>
</dbReference>
<accession>A0A1Y2EET5</accession>
<gene>
    <name evidence="1" type="ORF">BCR38DRAFT_420414</name>
</gene>
<protein>
    <submittedName>
        <fullName evidence="1">Uncharacterized protein</fullName>
    </submittedName>
</protein>
<sequence length="189" mass="22126">MIKWKYAMTNQKQILVRLSNGTCKCLLLKNVRYREWTLGRLRWTSMTTVYKFWCWLINLEVQAAPETIHASRLAAARLAYNPLQRAWEVARCPGGKLPRTILSTRAKPKEAKTESTRIAKQSLGRPFKMNYGMGRWLGEGISSRNARPQKRNCHLYKRLYKKLGEHDEHQNKMNAVADRLELMKLEDSF</sequence>
<dbReference type="AlphaFoldDB" id="A0A1Y2EET5"/>